<dbReference type="EMBL" id="JAQOUE010000001">
    <property type="protein sequence ID" value="MDT7040813.1"/>
    <property type="molecule type" value="Genomic_DNA"/>
</dbReference>
<evidence type="ECO:0008006" key="3">
    <source>
        <dbReference type="Google" id="ProtNLM"/>
    </source>
</evidence>
<accession>A0ABU3K346</accession>
<keyword evidence="2" id="KW-1185">Reference proteome</keyword>
<dbReference type="RefSeq" id="WP_313831172.1">
    <property type="nucleotide sequence ID" value="NZ_JAQOUE010000001.1"/>
</dbReference>
<proteinExistence type="predicted"/>
<protein>
    <recommendedName>
        <fullName evidence="3">Lipoprotein</fullName>
    </recommendedName>
</protein>
<dbReference type="Proteomes" id="UP001250932">
    <property type="component" value="Unassembled WGS sequence"/>
</dbReference>
<reference evidence="1 2" key="1">
    <citation type="journal article" date="2023" name="ISME J.">
        <title>Cultivation and genomic characterization of novel and ubiquitous marine nitrite-oxidizing bacteria from the Nitrospirales.</title>
        <authorList>
            <person name="Mueller A.J."/>
            <person name="Daebeler A."/>
            <person name="Herbold C.W."/>
            <person name="Kirkegaard R.H."/>
            <person name="Daims H."/>
        </authorList>
    </citation>
    <scope>NUCLEOTIDE SEQUENCE [LARGE SCALE GENOMIC DNA]</scope>
    <source>
        <strain evidence="1 2">EB</strain>
    </source>
</reference>
<sequence length="157" mass="17783">MRKDYVNILFLSVFLVTLGCVGMFNTPKVTTSCSFDQTWSVALASVDEFELRRIDQENGLIETEWIGLASKTKSGFSLFESFARDSNQERAKFFINISTQSNGILIAVQQNREFFSSMGVQSQSNPWRRIPPIAEEEQRLSNRISNQLRAKGCAILS</sequence>
<organism evidence="1 2">
    <name type="scientific">Candidatus Nitronereus thalassa</name>
    <dbReference type="NCBI Taxonomy" id="3020898"/>
    <lineage>
        <taxon>Bacteria</taxon>
        <taxon>Pseudomonadati</taxon>
        <taxon>Nitrospirota</taxon>
        <taxon>Nitrospiria</taxon>
        <taxon>Nitrospirales</taxon>
        <taxon>Nitrospiraceae</taxon>
        <taxon>Candidatus Nitronereus</taxon>
    </lineage>
</organism>
<comment type="caution">
    <text evidence="1">The sequence shown here is derived from an EMBL/GenBank/DDBJ whole genome shotgun (WGS) entry which is preliminary data.</text>
</comment>
<gene>
    <name evidence="1" type="ORF">PPG34_00535</name>
</gene>
<name>A0ABU3K346_9BACT</name>
<evidence type="ECO:0000313" key="1">
    <source>
        <dbReference type="EMBL" id="MDT7040813.1"/>
    </source>
</evidence>
<dbReference type="PROSITE" id="PS51257">
    <property type="entry name" value="PROKAR_LIPOPROTEIN"/>
    <property type="match status" value="1"/>
</dbReference>
<evidence type="ECO:0000313" key="2">
    <source>
        <dbReference type="Proteomes" id="UP001250932"/>
    </source>
</evidence>